<protein>
    <recommendedName>
        <fullName evidence="3">WD40 repeat-like protein</fullName>
    </recommendedName>
</protein>
<organism evidence="1 2">
    <name type="scientific">Sistotremastrum suecicum HHB10207 ss-3</name>
    <dbReference type="NCBI Taxonomy" id="1314776"/>
    <lineage>
        <taxon>Eukaryota</taxon>
        <taxon>Fungi</taxon>
        <taxon>Dikarya</taxon>
        <taxon>Basidiomycota</taxon>
        <taxon>Agaricomycotina</taxon>
        <taxon>Agaricomycetes</taxon>
        <taxon>Sistotremastrales</taxon>
        <taxon>Sistotremastraceae</taxon>
        <taxon>Sistotremastrum</taxon>
    </lineage>
</organism>
<accession>A0A165X538</accession>
<dbReference type="EMBL" id="KV428447">
    <property type="protein sequence ID" value="KZT31836.1"/>
    <property type="molecule type" value="Genomic_DNA"/>
</dbReference>
<proteinExistence type="predicted"/>
<keyword evidence="2" id="KW-1185">Reference proteome</keyword>
<dbReference type="Proteomes" id="UP000076798">
    <property type="component" value="Unassembled WGS sequence"/>
</dbReference>
<evidence type="ECO:0000313" key="1">
    <source>
        <dbReference type="EMBL" id="KZT31836.1"/>
    </source>
</evidence>
<dbReference type="OrthoDB" id="3265377at2759"/>
<gene>
    <name evidence="1" type="ORF">SISSUDRAFT_1067422</name>
</gene>
<dbReference type="AlphaFoldDB" id="A0A165X538"/>
<evidence type="ECO:0008006" key="3">
    <source>
        <dbReference type="Google" id="ProtNLM"/>
    </source>
</evidence>
<sequence length="233" mass="26617">MSTSHVFAPPLRDIVIPSYLTYSSRFWSEHLTAVPFSGEIASFFHTFITQHFLHWLELLGACDAMDRARHAMQALQKWVADRNQALVDFAIDAEKFIIAFGGVVTSSPPHLYISALPFTPANSLVLIYFVPQFRDTLIIQQGRQHKYAALVREWRKVDHTESYDLIFNSLHCNGTDILSVSLDGSVIFWDLETGLVLQKRIFNIAKYRISYHIISQSDMICDISILILEVIVI</sequence>
<name>A0A165X538_9AGAM</name>
<dbReference type="STRING" id="1314776.A0A165X538"/>
<reference evidence="1 2" key="1">
    <citation type="journal article" date="2016" name="Mol. Biol. Evol.">
        <title>Comparative Genomics of Early-Diverging Mushroom-Forming Fungi Provides Insights into the Origins of Lignocellulose Decay Capabilities.</title>
        <authorList>
            <person name="Nagy L.G."/>
            <person name="Riley R."/>
            <person name="Tritt A."/>
            <person name="Adam C."/>
            <person name="Daum C."/>
            <person name="Floudas D."/>
            <person name="Sun H."/>
            <person name="Yadav J.S."/>
            <person name="Pangilinan J."/>
            <person name="Larsson K.H."/>
            <person name="Matsuura K."/>
            <person name="Barry K."/>
            <person name="Labutti K."/>
            <person name="Kuo R."/>
            <person name="Ohm R.A."/>
            <person name="Bhattacharya S.S."/>
            <person name="Shirouzu T."/>
            <person name="Yoshinaga Y."/>
            <person name="Martin F.M."/>
            <person name="Grigoriev I.V."/>
            <person name="Hibbett D.S."/>
        </authorList>
    </citation>
    <scope>NUCLEOTIDE SEQUENCE [LARGE SCALE GENOMIC DNA]</scope>
    <source>
        <strain evidence="1 2">HHB10207 ss-3</strain>
    </source>
</reference>
<evidence type="ECO:0000313" key="2">
    <source>
        <dbReference type="Proteomes" id="UP000076798"/>
    </source>
</evidence>